<evidence type="ECO:0000256" key="1">
    <source>
        <dbReference type="SAM" id="MobiDB-lite"/>
    </source>
</evidence>
<reference evidence="3 4" key="1">
    <citation type="submission" date="2010-08" db="EMBL/GenBank/DDBJ databases">
        <authorList>
            <consortium name="US DOE Joint Genome Institute (JGI-PGF)"/>
            <person name="Lucas S."/>
            <person name="Copeland A."/>
            <person name="Lapidus A."/>
            <person name="Cheng J.-F."/>
            <person name="Bruce D."/>
            <person name="Goodwin L."/>
            <person name="Pitluck S."/>
            <person name="Land M.L."/>
            <person name="Hauser L."/>
            <person name="Chang Y.-J."/>
            <person name="Anderson I.J."/>
            <person name="Johnson E."/>
            <person name="Mulhopadhyay B."/>
            <person name="Kyrpides N."/>
            <person name="Woyke T.J."/>
        </authorList>
    </citation>
    <scope>NUCLEOTIDE SEQUENCE [LARGE SCALE GENOMIC DNA]</scope>
    <source>
        <strain evidence="3 4">6</strain>
    </source>
</reference>
<organism evidence="3 4">
    <name type="scientific">Eubacterium cellulosolvens (strain ATCC 43171 / JCM 9499 / 6)</name>
    <name type="common">Cillobacterium cellulosolvens</name>
    <dbReference type="NCBI Taxonomy" id="633697"/>
    <lineage>
        <taxon>Bacteria</taxon>
        <taxon>Bacillati</taxon>
        <taxon>Bacillota</taxon>
        <taxon>Clostridia</taxon>
        <taxon>Eubacteriales</taxon>
        <taxon>Eubacteriaceae</taxon>
        <taxon>Eubacterium</taxon>
    </lineage>
</organism>
<dbReference type="SUPFAM" id="SSF143100">
    <property type="entry name" value="TTHA1013/TTHA0281-like"/>
    <property type="match status" value="1"/>
</dbReference>
<dbReference type="InterPro" id="IPR031807">
    <property type="entry name" value="HicB-like"/>
</dbReference>
<evidence type="ECO:0000313" key="3">
    <source>
        <dbReference type="EMBL" id="EIM56192.1"/>
    </source>
</evidence>
<dbReference type="HOGENOM" id="CLU_114047_0_3_9"/>
<dbReference type="InterPro" id="IPR051404">
    <property type="entry name" value="TA_system_antitoxin"/>
</dbReference>
<dbReference type="OrthoDB" id="5419659at2"/>
<dbReference type="PANTHER" id="PTHR34504:SF2">
    <property type="entry name" value="UPF0150 PROTEIN SSL0259"/>
    <property type="match status" value="1"/>
</dbReference>
<evidence type="ECO:0000313" key="4">
    <source>
        <dbReference type="Proteomes" id="UP000005753"/>
    </source>
</evidence>
<dbReference type="Pfam" id="PF15919">
    <property type="entry name" value="HicB_lk_antitox"/>
    <property type="match status" value="1"/>
</dbReference>
<keyword evidence="4" id="KW-1185">Reference proteome</keyword>
<dbReference type="EMBL" id="CM001487">
    <property type="protein sequence ID" value="EIM56192.1"/>
    <property type="molecule type" value="Genomic_DNA"/>
</dbReference>
<gene>
    <name evidence="3" type="ORF">EubceDRAFT1_0332</name>
</gene>
<feature type="domain" description="HicB-like antitoxin of toxin-antitoxin system" evidence="2">
    <location>
        <begin position="5"/>
        <end position="71"/>
    </location>
</feature>
<name>I5AQW9_EUBC6</name>
<reference evidence="3 4" key="2">
    <citation type="submission" date="2012-02" db="EMBL/GenBank/DDBJ databases">
        <title>Improved High-Quality Draft sequence of Eubacterium cellulosolvens 6.</title>
        <authorList>
            <consortium name="US DOE Joint Genome Institute"/>
            <person name="Lucas S."/>
            <person name="Han J."/>
            <person name="Lapidus A."/>
            <person name="Cheng J.-F."/>
            <person name="Goodwin L."/>
            <person name="Pitluck S."/>
            <person name="Peters L."/>
            <person name="Mikhailova N."/>
            <person name="Gu W."/>
            <person name="Detter J.C."/>
            <person name="Han C."/>
            <person name="Tapia R."/>
            <person name="Land M."/>
            <person name="Hauser L."/>
            <person name="Kyrpides N."/>
            <person name="Ivanova N."/>
            <person name="Pagani I."/>
            <person name="Johnson E."/>
            <person name="Mukhopadhyay B."/>
            <person name="Anderson I."/>
            <person name="Woyke T."/>
        </authorList>
    </citation>
    <scope>NUCLEOTIDE SEQUENCE [LARGE SCALE GENOMIC DNA]</scope>
    <source>
        <strain evidence="3 4">6</strain>
    </source>
</reference>
<sequence length="93" mass="10760">MKFFYPVIVTKKEEGYYAEFPDLEMCTAKGETLDDVLENAREVAYTWIDTELQEDDPQLPASSDKADLQAEAGPDQDVREILITYRMMDGWEE</sequence>
<proteinExistence type="predicted"/>
<dbReference type="Proteomes" id="UP000005753">
    <property type="component" value="Chromosome"/>
</dbReference>
<protein>
    <recommendedName>
        <fullName evidence="2">HicB-like antitoxin of toxin-antitoxin system domain-containing protein</fullName>
    </recommendedName>
</protein>
<feature type="region of interest" description="Disordered" evidence="1">
    <location>
        <begin position="52"/>
        <end position="73"/>
    </location>
</feature>
<dbReference type="Gene3D" id="3.30.160.250">
    <property type="match status" value="1"/>
</dbReference>
<dbReference type="InterPro" id="IPR035069">
    <property type="entry name" value="TTHA1013/TTHA0281-like"/>
</dbReference>
<dbReference type="eggNOG" id="COG1598">
    <property type="taxonomic scope" value="Bacteria"/>
</dbReference>
<dbReference type="PANTHER" id="PTHR34504">
    <property type="entry name" value="ANTITOXIN HICB"/>
    <property type="match status" value="1"/>
</dbReference>
<dbReference type="AlphaFoldDB" id="I5AQW9"/>
<evidence type="ECO:0000259" key="2">
    <source>
        <dbReference type="Pfam" id="PF15919"/>
    </source>
</evidence>
<accession>I5AQW9</accession>